<dbReference type="GO" id="GO:0015562">
    <property type="term" value="F:efflux transmembrane transporter activity"/>
    <property type="evidence" value="ECO:0007669"/>
    <property type="project" value="InterPro"/>
</dbReference>
<dbReference type="KEGG" id="knv:Pan216_27140"/>
<reference evidence="2 3" key="1">
    <citation type="submission" date="2019-02" db="EMBL/GenBank/DDBJ databases">
        <title>Deep-cultivation of Planctomycetes and their phenomic and genomic characterization uncovers novel biology.</title>
        <authorList>
            <person name="Wiegand S."/>
            <person name="Jogler M."/>
            <person name="Boedeker C."/>
            <person name="Pinto D."/>
            <person name="Vollmers J."/>
            <person name="Rivas-Marin E."/>
            <person name="Kohn T."/>
            <person name="Peeters S.H."/>
            <person name="Heuer A."/>
            <person name="Rast P."/>
            <person name="Oberbeckmann S."/>
            <person name="Bunk B."/>
            <person name="Jeske O."/>
            <person name="Meyerdierks A."/>
            <person name="Storesund J.E."/>
            <person name="Kallscheuer N."/>
            <person name="Luecker S."/>
            <person name="Lage O.M."/>
            <person name="Pohl T."/>
            <person name="Merkel B.J."/>
            <person name="Hornburger P."/>
            <person name="Mueller R.-W."/>
            <person name="Bruemmer F."/>
            <person name="Labrenz M."/>
            <person name="Spormann A.M."/>
            <person name="Op den Camp H."/>
            <person name="Overmann J."/>
            <person name="Amann R."/>
            <person name="Jetten M.S.M."/>
            <person name="Mascher T."/>
            <person name="Medema M.H."/>
            <person name="Devos D.P."/>
            <person name="Kaster A.-K."/>
            <person name="Ovreas L."/>
            <person name="Rohde M."/>
            <person name="Galperin M.Y."/>
            <person name="Jogler C."/>
        </authorList>
    </citation>
    <scope>NUCLEOTIDE SEQUENCE [LARGE SCALE GENOMIC DNA]</scope>
    <source>
        <strain evidence="2 3">Pan216</strain>
    </source>
</reference>
<dbReference type="Proteomes" id="UP000317093">
    <property type="component" value="Chromosome"/>
</dbReference>
<keyword evidence="1" id="KW-0732">Signal</keyword>
<dbReference type="AlphaFoldDB" id="A0A518B4D4"/>
<accession>A0A518B4D4</accession>
<protein>
    <submittedName>
        <fullName evidence="2">Outer membrane efflux protein</fullName>
    </submittedName>
</protein>
<gene>
    <name evidence="2" type="ORF">Pan216_27140</name>
</gene>
<feature type="signal peptide" evidence="1">
    <location>
        <begin position="1"/>
        <end position="27"/>
    </location>
</feature>
<evidence type="ECO:0000313" key="3">
    <source>
        <dbReference type="Proteomes" id="UP000317093"/>
    </source>
</evidence>
<evidence type="ECO:0000256" key="1">
    <source>
        <dbReference type="SAM" id="SignalP"/>
    </source>
</evidence>
<sequence length="436" mass="48364" precursor="true">MRLRYGRQFCALLVLSSMTGLVLSAAAASPKEESPPRPERTINRLDLKILQEIASTDAVLADLKHEFEQQKQAEPLEEEECRRLAAEASTSATLLEMELSIVLSQKLPSANRALQAACARRRLETALISNAAVNARRRTVAQALEAFVALATAQARLETLWNTVAELDAAVAESARLDRLGIPSEMKPDKLRADREHVLAQGVALYEEVDKRNAQLAYLLGRDDSPGSFRPRLSWHIHPITIDVEATVALGLQNNEELRVLDELARRLDAATLETIESFLPGLQPLLSIASAGGRGKLGLLLSFLCPPKPDGSRIEARRAQLRFYRDRRRQELASEIRDAAATLVTSQQRLSFERERWKLLRDECDDATQKHGEGVLPLLAVTNAKIELRRQEDAVISAIAQWHGARVKLGDVTGTLWPPGQEMVLVTEPEDALKQ</sequence>
<organism evidence="2 3">
    <name type="scientific">Kolteria novifilia</name>
    <dbReference type="NCBI Taxonomy" id="2527975"/>
    <lineage>
        <taxon>Bacteria</taxon>
        <taxon>Pseudomonadati</taxon>
        <taxon>Planctomycetota</taxon>
        <taxon>Planctomycetia</taxon>
        <taxon>Kolteriales</taxon>
        <taxon>Kolteriaceae</taxon>
        <taxon>Kolteria</taxon>
    </lineage>
</organism>
<dbReference type="RefSeq" id="WP_419193604.1">
    <property type="nucleotide sequence ID" value="NZ_CP036279.1"/>
</dbReference>
<feature type="chain" id="PRO_5021798743" evidence="1">
    <location>
        <begin position="28"/>
        <end position="436"/>
    </location>
</feature>
<evidence type="ECO:0000313" key="2">
    <source>
        <dbReference type="EMBL" id="QDU61849.1"/>
    </source>
</evidence>
<dbReference type="EMBL" id="CP036279">
    <property type="protein sequence ID" value="QDU61849.1"/>
    <property type="molecule type" value="Genomic_DNA"/>
</dbReference>
<proteinExistence type="predicted"/>
<keyword evidence="3" id="KW-1185">Reference proteome</keyword>
<dbReference type="Gene3D" id="1.20.1600.10">
    <property type="entry name" value="Outer membrane efflux proteins (OEP)"/>
    <property type="match status" value="1"/>
</dbReference>
<name>A0A518B4D4_9BACT</name>
<dbReference type="SUPFAM" id="SSF56954">
    <property type="entry name" value="Outer membrane efflux proteins (OEP)"/>
    <property type="match status" value="1"/>
</dbReference>